<dbReference type="PANTHER" id="PTHR43569">
    <property type="entry name" value="AMIDOHYDROLASE"/>
    <property type="match status" value="1"/>
</dbReference>
<dbReference type="RefSeq" id="WP_101835696.1">
    <property type="nucleotide sequence ID" value="NZ_FZMO01000544.1"/>
</dbReference>
<dbReference type="EMBL" id="FZMO01000544">
    <property type="protein sequence ID" value="SNQ51628.1"/>
    <property type="molecule type" value="Genomic_DNA"/>
</dbReference>
<accession>A0A2I2L141</accession>
<proteinExistence type="inferred from homology"/>
<dbReference type="GO" id="GO:0016787">
    <property type="term" value="F:hydrolase activity"/>
    <property type="evidence" value="ECO:0007669"/>
    <property type="project" value="UniProtKB-KW"/>
</dbReference>
<feature type="domain" description="Amidohydrolase-related" evidence="2">
    <location>
        <begin position="13"/>
        <end position="305"/>
    </location>
</feature>
<organism evidence="3 4">
    <name type="scientific">Frankia canadensis</name>
    <dbReference type="NCBI Taxonomy" id="1836972"/>
    <lineage>
        <taxon>Bacteria</taxon>
        <taxon>Bacillati</taxon>
        <taxon>Actinomycetota</taxon>
        <taxon>Actinomycetes</taxon>
        <taxon>Frankiales</taxon>
        <taxon>Frankiaceae</taxon>
        <taxon>Frankia</taxon>
    </lineage>
</organism>
<comment type="similarity">
    <text evidence="1">Belongs to the metallo-dependent hydrolases superfamily.</text>
</comment>
<protein>
    <submittedName>
        <fullName evidence="3">Hydrolase</fullName>
    </submittedName>
</protein>
<evidence type="ECO:0000259" key="2">
    <source>
        <dbReference type="Pfam" id="PF04909"/>
    </source>
</evidence>
<dbReference type="PANTHER" id="PTHR43569:SF1">
    <property type="entry name" value="BLL3371 PROTEIN"/>
    <property type="match status" value="1"/>
</dbReference>
<dbReference type="Proteomes" id="UP000234331">
    <property type="component" value="Unassembled WGS sequence"/>
</dbReference>
<dbReference type="OrthoDB" id="5450317at2"/>
<dbReference type="Gene3D" id="3.20.20.140">
    <property type="entry name" value="Metal-dependent hydrolases"/>
    <property type="match status" value="1"/>
</dbReference>
<name>A0A2I2L141_9ACTN</name>
<evidence type="ECO:0000313" key="4">
    <source>
        <dbReference type="Proteomes" id="UP000234331"/>
    </source>
</evidence>
<reference evidence="3 4" key="1">
    <citation type="submission" date="2017-06" db="EMBL/GenBank/DDBJ databases">
        <authorList>
            <person name="Kim H.J."/>
            <person name="Triplett B.A."/>
        </authorList>
    </citation>
    <scope>NUCLEOTIDE SEQUENCE [LARGE SCALE GENOMIC DNA]</scope>
    <source>
        <strain evidence="3">FRACA_ARgP5</strain>
    </source>
</reference>
<dbReference type="AlphaFoldDB" id="A0A2I2L141"/>
<sequence>MSTPNDSGRFTFIDAHVHLWDLANGWYPFFEPTERTDDVDQTLDVDELGMGDMSALRRSYLTDDYLGDTARYDIPSVVHVHATTVPTANLDETRWLAKLAAERGLIRRLVAQVDGSAGADGIRRELEQHAAESDLFIGARLVEGIDYDSDAGRAFVGTLDEHGWVYDAVAHAGGGIRELAGVAARHEGLTIMLEHAGWPLTREGTFETWRTELAELAARPNVWLKLSGFAMWLHRIEASDLRPWLETCVETFGPQRCVVGSNFPIDSLWTDFDALLGTYRTITEQYGAEVQRGLFETNVQRVYRF</sequence>
<gene>
    <name evidence="3" type="ORF">FRACA_770011</name>
</gene>
<dbReference type="InterPro" id="IPR052350">
    <property type="entry name" value="Metallo-dep_Lactonases"/>
</dbReference>
<evidence type="ECO:0000313" key="3">
    <source>
        <dbReference type="EMBL" id="SNQ51628.1"/>
    </source>
</evidence>
<evidence type="ECO:0000256" key="1">
    <source>
        <dbReference type="ARBA" id="ARBA00038310"/>
    </source>
</evidence>
<keyword evidence="3" id="KW-0378">Hydrolase</keyword>
<dbReference type="InterPro" id="IPR032466">
    <property type="entry name" value="Metal_Hydrolase"/>
</dbReference>
<dbReference type="Pfam" id="PF04909">
    <property type="entry name" value="Amidohydro_2"/>
    <property type="match status" value="1"/>
</dbReference>
<keyword evidence="4" id="KW-1185">Reference proteome</keyword>
<dbReference type="InterPro" id="IPR006680">
    <property type="entry name" value="Amidohydro-rel"/>
</dbReference>
<dbReference type="SUPFAM" id="SSF51556">
    <property type="entry name" value="Metallo-dependent hydrolases"/>
    <property type="match status" value="1"/>
</dbReference>